<dbReference type="AlphaFoldDB" id="A0A239J275"/>
<evidence type="ECO:0000256" key="5">
    <source>
        <dbReference type="ARBA" id="ARBA00022692"/>
    </source>
</evidence>
<evidence type="ECO:0000256" key="3">
    <source>
        <dbReference type="ARBA" id="ARBA00022452"/>
    </source>
</evidence>
<feature type="region of interest" description="Disordered" evidence="13">
    <location>
        <begin position="1"/>
        <end position="26"/>
    </location>
</feature>
<evidence type="ECO:0000256" key="8">
    <source>
        <dbReference type="ARBA" id="ARBA00023077"/>
    </source>
</evidence>
<gene>
    <name evidence="16" type="ORF">SAMN06295912_12945</name>
</gene>
<evidence type="ECO:0000313" key="16">
    <source>
        <dbReference type="EMBL" id="SNT00126.1"/>
    </source>
</evidence>
<keyword evidence="2 11" id="KW-0813">Transport</keyword>
<feature type="domain" description="TonB-dependent receptor plug" evidence="15">
    <location>
        <begin position="45"/>
        <end position="154"/>
    </location>
</feature>
<evidence type="ECO:0000256" key="6">
    <source>
        <dbReference type="ARBA" id="ARBA00023004"/>
    </source>
</evidence>
<dbReference type="InterPro" id="IPR000531">
    <property type="entry name" value="Beta-barrel_TonB"/>
</dbReference>
<keyword evidence="4" id="KW-0410">Iron transport</keyword>
<evidence type="ECO:0000256" key="2">
    <source>
        <dbReference type="ARBA" id="ARBA00022448"/>
    </source>
</evidence>
<feature type="compositionally biased region" description="Low complexity" evidence="13">
    <location>
        <begin position="1"/>
        <end position="10"/>
    </location>
</feature>
<evidence type="ECO:0000256" key="11">
    <source>
        <dbReference type="PROSITE-ProRule" id="PRU01360"/>
    </source>
</evidence>
<dbReference type="InterPro" id="IPR039426">
    <property type="entry name" value="TonB-dep_rcpt-like"/>
</dbReference>
<evidence type="ECO:0000259" key="14">
    <source>
        <dbReference type="Pfam" id="PF00593"/>
    </source>
</evidence>
<evidence type="ECO:0000256" key="7">
    <source>
        <dbReference type="ARBA" id="ARBA00023065"/>
    </source>
</evidence>
<dbReference type="PANTHER" id="PTHR32552:SF81">
    <property type="entry name" value="TONB-DEPENDENT OUTER MEMBRANE RECEPTOR"/>
    <property type="match status" value="1"/>
</dbReference>
<dbReference type="GO" id="GO:0006826">
    <property type="term" value="P:iron ion transport"/>
    <property type="evidence" value="ECO:0007669"/>
    <property type="project" value="UniProtKB-KW"/>
</dbReference>
<dbReference type="Pfam" id="PF07715">
    <property type="entry name" value="Plug"/>
    <property type="match status" value="1"/>
</dbReference>
<dbReference type="EMBL" id="FZOS01000029">
    <property type="protein sequence ID" value="SNT00126.1"/>
    <property type="molecule type" value="Genomic_DNA"/>
</dbReference>
<evidence type="ECO:0000256" key="9">
    <source>
        <dbReference type="ARBA" id="ARBA00023136"/>
    </source>
</evidence>
<keyword evidence="5 11" id="KW-0812">Transmembrane</keyword>
<reference evidence="17" key="1">
    <citation type="submission" date="2017-06" db="EMBL/GenBank/DDBJ databases">
        <authorList>
            <person name="Varghese N."/>
            <person name="Submissions S."/>
        </authorList>
    </citation>
    <scope>NUCLEOTIDE SEQUENCE [LARGE SCALE GENOMIC DNA]</scope>
    <source>
        <strain evidence="17">LNB2</strain>
    </source>
</reference>
<evidence type="ECO:0000256" key="10">
    <source>
        <dbReference type="ARBA" id="ARBA00023237"/>
    </source>
</evidence>
<dbReference type="Proteomes" id="UP000198281">
    <property type="component" value="Unassembled WGS sequence"/>
</dbReference>
<comment type="similarity">
    <text evidence="11 12">Belongs to the TonB-dependent receptor family.</text>
</comment>
<dbReference type="Gene3D" id="2.40.170.20">
    <property type="entry name" value="TonB-dependent receptor, beta-barrel domain"/>
    <property type="match status" value="1"/>
</dbReference>
<keyword evidence="3 11" id="KW-1134">Transmembrane beta strand</keyword>
<accession>A0A239J275</accession>
<keyword evidence="6" id="KW-0408">Iron</keyword>
<dbReference type="InterPro" id="IPR036942">
    <property type="entry name" value="Beta-barrel_TonB_sf"/>
</dbReference>
<keyword evidence="7" id="KW-0406">Ion transport</keyword>
<evidence type="ECO:0000256" key="12">
    <source>
        <dbReference type="RuleBase" id="RU003357"/>
    </source>
</evidence>
<evidence type="ECO:0000256" key="4">
    <source>
        <dbReference type="ARBA" id="ARBA00022496"/>
    </source>
</evidence>
<dbReference type="SUPFAM" id="SSF56935">
    <property type="entry name" value="Porins"/>
    <property type="match status" value="1"/>
</dbReference>
<dbReference type="PANTHER" id="PTHR32552">
    <property type="entry name" value="FERRICHROME IRON RECEPTOR-RELATED"/>
    <property type="match status" value="1"/>
</dbReference>
<dbReference type="OrthoDB" id="9760333at2"/>
<evidence type="ECO:0000256" key="13">
    <source>
        <dbReference type="SAM" id="MobiDB-lite"/>
    </source>
</evidence>
<feature type="domain" description="TonB-dependent receptor-like beta-barrel" evidence="14">
    <location>
        <begin position="292"/>
        <end position="737"/>
    </location>
</feature>
<organism evidence="16 17">
    <name type="scientific">Edaphosphingomonas laterariae</name>
    <dbReference type="NCBI Taxonomy" id="861865"/>
    <lineage>
        <taxon>Bacteria</taxon>
        <taxon>Pseudomonadati</taxon>
        <taxon>Pseudomonadota</taxon>
        <taxon>Alphaproteobacteria</taxon>
        <taxon>Sphingomonadales</taxon>
        <taxon>Rhizorhabdaceae</taxon>
        <taxon>Edaphosphingomonas</taxon>
    </lineage>
</organism>
<evidence type="ECO:0000313" key="17">
    <source>
        <dbReference type="Proteomes" id="UP000198281"/>
    </source>
</evidence>
<name>A0A239J275_9SPHN</name>
<proteinExistence type="inferred from homology"/>
<sequence>MAIPAAAQEQPPAPAPAPAAERTARTAVDTGDTIVVTARRRTERAQDVPIALTALNDEQVAVPGTMGLTQVAQLAPSLQITATNARQTNINIRGLGATPAFASLGVEYGVGIYVDQVYYSRPTQAAFDLYDLERLEVLRGPQGTLFGKNTTAGAINITTRAPSFDPEVRGELSIGNYQLTQLRASGSAPITDTLAVRVSVTDTIRDKGFSVNVRDGSRKNDLRSFSVRGQLLFKPTDNFSLRLIADHSDLQQDCCIGSMTTVRQTRLDGSAVPNDFYARAARFGYTPLPIDPFARKLDLNRPLGLKVKTDGISGIADLDLGSATITSVTAWRSLSYTPEIDADTIGLDIFTDAGIYEKQEQFSQELRIASNDGDTIDYVAGLYYFSQRIDDKIFTKYGPDAALWIIGPAMGSTQASAGAQAALNGLFVDGTARADTKSYAAFGQLIWHIAEGFDLTGGLRYTYEKKDGFFEQVQRGPTLTPGQIAMGAQAIRNAFGRDIPRYTAKTSEDNISGLLTLSYKFTPDVMAYGTYSRGYKSGGLNLNATGAPPTIAPEKVDNFEVGIKSTLLDRRLTLNLSAFSTEIHNYQSQQIDTAVALTAYIANVGTVRSRGLEADATLRLVPGLSLFASGSYIDATYRNFENAPCPIEYSVPVCDLSGRSLPGVSKYSAAAGGEYAVGLDTDSEAYFNLNYSYRSKFNATYNLAADAVVDGYGLTNIALGVRSPDGNWDASIFARNLFDTKYFNTIGPGAFNTGQYSGGTGDPRTYGITLRTKI</sequence>
<evidence type="ECO:0000259" key="15">
    <source>
        <dbReference type="Pfam" id="PF07715"/>
    </source>
</evidence>
<keyword evidence="9 11" id="KW-0472">Membrane</keyword>
<dbReference type="RefSeq" id="WP_089220888.1">
    <property type="nucleotide sequence ID" value="NZ_FZOS01000029.1"/>
</dbReference>
<dbReference type="InterPro" id="IPR012910">
    <property type="entry name" value="Plug_dom"/>
</dbReference>
<keyword evidence="8 12" id="KW-0798">TonB box</keyword>
<dbReference type="Pfam" id="PF00593">
    <property type="entry name" value="TonB_dep_Rec_b-barrel"/>
    <property type="match status" value="1"/>
</dbReference>
<protein>
    <submittedName>
        <fullName evidence="16">Iron complex outermembrane recepter protein</fullName>
    </submittedName>
</protein>
<keyword evidence="17" id="KW-1185">Reference proteome</keyword>
<evidence type="ECO:0000256" key="1">
    <source>
        <dbReference type="ARBA" id="ARBA00004571"/>
    </source>
</evidence>
<dbReference type="GO" id="GO:0009279">
    <property type="term" value="C:cell outer membrane"/>
    <property type="evidence" value="ECO:0007669"/>
    <property type="project" value="UniProtKB-SubCell"/>
</dbReference>
<comment type="subcellular location">
    <subcellularLocation>
        <location evidence="1 11">Cell outer membrane</location>
        <topology evidence="1 11">Multi-pass membrane protein</topology>
    </subcellularLocation>
</comment>
<keyword evidence="10 11" id="KW-0998">Cell outer membrane</keyword>
<dbReference type="PROSITE" id="PS52016">
    <property type="entry name" value="TONB_DEPENDENT_REC_3"/>
    <property type="match status" value="1"/>
</dbReference>
<dbReference type="CDD" id="cd01347">
    <property type="entry name" value="ligand_gated_channel"/>
    <property type="match status" value="1"/>
</dbReference>